<dbReference type="AlphaFoldDB" id="A0A061DMI9"/>
<evidence type="ECO:0000313" key="2">
    <source>
        <dbReference type="Proteomes" id="UP000026915"/>
    </source>
</evidence>
<dbReference type="EMBL" id="CM001879">
    <property type="protein sequence ID" value="EOX93632.1"/>
    <property type="molecule type" value="Genomic_DNA"/>
</dbReference>
<reference evidence="1 2" key="1">
    <citation type="journal article" date="2013" name="Genome Biol.">
        <title>The genome sequence of the most widely cultivated cacao type and its use to identify candidate genes regulating pod color.</title>
        <authorList>
            <person name="Motamayor J.C."/>
            <person name="Mockaitis K."/>
            <person name="Schmutz J."/>
            <person name="Haiminen N."/>
            <person name="Iii D.L."/>
            <person name="Cornejo O."/>
            <person name="Findley S.D."/>
            <person name="Zheng P."/>
            <person name="Utro F."/>
            <person name="Royaert S."/>
            <person name="Saski C."/>
            <person name="Jenkins J."/>
            <person name="Podicheti R."/>
            <person name="Zhao M."/>
            <person name="Scheffler B.E."/>
            <person name="Stack J.C."/>
            <person name="Feltus F.A."/>
            <person name="Mustiga G.M."/>
            <person name="Amores F."/>
            <person name="Phillips W."/>
            <person name="Marelli J.P."/>
            <person name="May G.D."/>
            <person name="Shapiro H."/>
            <person name="Ma J."/>
            <person name="Bustamante C.D."/>
            <person name="Schnell R.J."/>
            <person name="Main D."/>
            <person name="Gilbert D."/>
            <person name="Parida L."/>
            <person name="Kuhn D.N."/>
        </authorList>
    </citation>
    <scope>NUCLEOTIDE SEQUENCE [LARGE SCALE GENOMIC DNA]</scope>
    <source>
        <strain evidence="2">cv. Matina 1-6</strain>
    </source>
</reference>
<dbReference type="HOGENOM" id="CLU_3072566_0_0_1"/>
<keyword evidence="2" id="KW-1185">Reference proteome</keyword>
<dbReference type="STRING" id="3641.A0A061DMI9"/>
<accession>A0A061DMI9</accession>
<proteinExistence type="predicted"/>
<dbReference type="eggNOG" id="KOG2667">
    <property type="taxonomic scope" value="Eukaryota"/>
</dbReference>
<sequence>MRQHAQVFNTIVPTEYRYISKEVLLTNQFSILEYFSPMHEFNKTWSCWLEVTF</sequence>
<protein>
    <submittedName>
        <fullName evidence="1">Uncharacterized protein</fullName>
    </submittedName>
</protein>
<name>A0A061DMI9_THECC</name>
<dbReference type="Proteomes" id="UP000026915">
    <property type="component" value="Chromosome 1"/>
</dbReference>
<evidence type="ECO:0000313" key="1">
    <source>
        <dbReference type="EMBL" id="EOX93632.1"/>
    </source>
</evidence>
<dbReference type="InParanoid" id="A0A061DMI9"/>
<organism evidence="1 2">
    <name type="scientific">Theobroma cacao</name>
    <name type="common">Cacao</name>
    <name type="synonym">Cocoa</name>
    <dbReference type="NCBI Taxonomy" id="3641"/>
    <lineage>
        <taxon>Eukaryota</taxon>
        <taxon>Viridiplantae</taxon>
        <taxon>Streptophyta</taxon>
        <taxon>Embryophyta</taxon>
        <taxon>Tracheophyta</taxon>
        <taxon>Spermatophyta</taxon>
        <taxon>Magnoliopsida</taxon>
        <taxon>eudicotyledons</taxon>
        <taxon>Gunneridae</taxon>
        <taxon>Pentapetalae</taxon>
        <taxon>rosids</taxon>
        <taxon>malvids</taxon>
        <taxon>Malvales</taxon>
        <taxon>Malvaceae</taxon>
        <taxon>Byttnerioideae</taxon>
        <taxon>Theobroma</taxon>
    </lineage>
</organism>
<dbReference type="Gramene" id="EOX93632">
    <property type="protein sequence ID" value="EOX93632"/>
    <property type="gene ID" value="TCM_002521"/>
</dbReference>
<gene>
    <name evidence="1" type="ORF">TCM_002521</name>
</gene>